<accession>A0A286ALS2</accession>
<gene>
    <name evidence="7" type="ORF">SAMN06297164_3615</name>
    <name evidence="8" type="ORF">SAMN06297164_3644</name>
</gene>
<evidence type="ECO:0000259" key="5">
    <source>
        <dbReference type="Pfam" id="PF01526"/>
    </source>
</evidence>
<evidence type="ECO:0000313" key="8">
    <source>
        <dbReference type="EMBL" id="SOD23000.1"/>
    </source>
</evidence>
<keyword evidence="2" id="KW-0815">Transposition</keyword>
<dbReference type="Pfam" id="PF01526">
    <property type="entry name" value="DDE_Tnp_Tn3"/>
    <property type="match status" value="1"/>
</dbReference>
<reference evidence="7 9" key="1">
    <citation type="submission" date="2017-09" db="EMBL/GenBank/DDBJ databases">
        <authorList>
            <person name="Ehlers B."/>
            <person name="Leendertz F.H."/>
        </authorList>
    </citation>
    <scope>NUCLEOTIDE SEQUENCE [LARGE SCALE GENOMIC DNA]</scope>
    <source>
        <strain evidence="7 9">Nm42</strain>
    </source>
</reference>
<proteinExistence type="inferred from homology"/>
<dbReference type="InterPro" id="IPR025296">
    <property type="entry name" value="DUF4158"/>
</dbReference>
<sequence length="1013" mass="116393">MPRIKILNTTEKNTFESPPVFNSVERRRFFTLPQMLNESMENLKSPTNKVCFVVTAGYFKARHRFFARQFHQTDIAYVASQIGVQINDVDTSVYDKATYLRHQRVILDYFGFAPFDTVARAFAKYEILIMLRVQFRPKIILLDIMQVLTRKEISLPSYNVLAALIVEAINEHQHGLNEIIKTGLNKAQQDMLDSLLEKVTGSGSDDKWRYQITLLKKASQSTRPSKIKANLADLQNLMALYLEFKPVVNHLGLSYECLRYYAYSVIKAQIPQVSRRAKEDRYLHLIAFIVYQTLKLQDMLIDVLLLAVQSAINATYNEHKEISYQEIENRNQSVTQLVDGLQNDFISTLAMIKAIIADAGLTADQKVVAIEVAINRPTTKKTGIEQRINDFKEELTTLQQQGIGYYDLLEKRSLKLQSRVADIMRQAIFDSNCGKPSLLEAIVHYQKRSGNIDKQAPIAFLTPEQRSLIVAQDGKFRLSLYKALLYLAVADAVKSGVLNLLHSEKYRSLDDYMNPKLDWDENRDEYLQRAELTRYSDCQATLKALSQAVDFRYEETNNRFVAGDNPFLTFRSNGTFHVSTPKLEEVDSLSLGGIFPERKYIPLLEALATVDNATGFLEEFEHWQMKNRHTKPAKKVFFAGIMAYGCDIGYRKLAQISKQINENELDNTLNWYFSLANIQSANDRILQFMNKMEIPDIYRKQADQLHTSSDGQKCGVSVDSLNANYSFKYLGKDKGVSVVSFIDMRQMMWHSTVISSAEREAAYVIDGLMHNDVIKSDIHSTDTHGYSEVIFAATFFLNFTFAPRIKGVGHQKLYAFRNGKTKTTGQNTKGFQPDRYINEEIASVQWDEMLRFIATIKLKKTTASQLFRRLNSYSKQHPLYKALKEFGKIPKTLFILKYADDLEFRQSIEKQLNKVEGSNKLSKAISLGNDHAFAHGEKEDQDIAEGCRRLIKNTLICWNYMYLTKELAKDNNEERKMELIEAIRNDSVMRWSHFNLQGEYDFSDEKMVDSIGL</sequence>
<name>A0A286ALS2_9PROT</name>
<comment type="similarity">
    <text evidence="1">Belongs to the transposase 7 family.</text>
</comment>
<evidence type="ECO:0000256" key="4">
    <source>
        <dbReference type="ARBA" id="ARBA00023172"/>
    </source>
</evidence>
<dbReference type="Proteomes" id="UP000219335">
    <property type="component" value="Unassembled WGS sequence"/>
</dbReference>
<keyword evidence="4" id="KW-0233">DNA recombination</keyword>
<dbReference type="GO" id="GO:0003677">
    <property type="term" value="F:DNA binding"/>
    <property type="evidence" value="ECO:0007669"/>
    <property type="project" value="UniProtKB-KW"/>
</dbReference>
<dbReference type="EMBL" id="OCMU01000004">
    <property type="protein sequence ID" value="SOD22860.1"/>
    <property type="molecule type" value="Genomic_DNA"/>
</dbReference>
<dbReference type="InterPro" id="IPR047653">
    <property type="entry name" value="Tn3-like_transpos"/>
</dbReference>
<dbReference type="NCBIfam" id="NF033527">
    <property type="entry name" value="transpos_Tn3"/>
    <property type="match status" value="1"/>
</dbReference>
<evidence type="ECO:0000256" key="2">
    <source>
        <dbReference type="ARBA" id="ARBA00022578"/>
    </source>
</evidence>
<feature type="domain" description="Tn3 transposase DDE" evidence="5">
    <location>
        <begin position="606"/>
        <end position="1000"/>
    </location>
</feature>
<evidence type="ECO:0000256" key="3">
    <source>
        <dbReference type="ARBA" id="ARBA00023125"/>
    </source>
</evidence>
<dbReference type="EMBL" id="OCMU01000005">
    <property type="protein sequence ID" value="SOD23000.1"/>
    <property type="molecule type" value="Genomic_DNA"/>
</dbReference>
<feature type="domain" description="DUF4158" evidence="6">
    <location>
        <begin position="6"/>
        <end position="168"/>
    </location>
</feature>
<evidence type="ECO:0000313" key="9">
    <source>
        <dbReference type="Proteomes" id="UP000219335"/>
    </source>
</evidence>
<protein>
    <submittedName>
        <fullName evidence="7">Transposase and inactivated derivatives, TnpA family</fullName>
    </submittedName>
</protein>
<dbReference type="GO" id="GO:0006313">
    <property type="term" value="P:DNA transposition"/>
    <property type="evidence" value="ECO:0007669"/>
    <property type="project" value="InterPro"/>
</dbReference>
<evidence type="ECO:0000313" key="7">
    <source>
        <dbReference type="EMBL" id="SOD22860.1"/>
    </source>
</evidence>
<dbReference type="AlphaFoldDB" id="A0A286ALS2"/>
<dbReference type="Pfam" id="PF13700">
    <property type="entry name" value="DUF4158"/>
    <property type="match status" value="1"/>
</dbReference>
<keyword evidence="3" id="KW-0238">DNA-binding</keyword>
<organism evidence="7">
    <name type="scientific">Nitrosomonas ureae</name>
    <dbReference type="NCBI Taxonomy" id="44577"/>
    <lineage>
        <taxon>Bacteria</taxon>
        <taxon>Pseudomonadati</taxon>
        <taxon>Pseudomonadota</taxon>
        <taxon>Betaproteobacteria</taxon>
        <taxon>Nitrosomonadales</taxon>
        <taxon>Nitrosomonadaceae</taxon>
        <taxon>Nitrosomonas</taxon>
    </lineage>
</organism>
<dbReference type="InterPro" id="IPR002513">
    <property type="entry name" value="Tn3_Tnp_DDE_dom"/>
</dbReference>
<dbReference type="GO" id="GO:0004803">
    <property type="term" value="F:transposase activity"/>
    <property type="evidence" value="ECO:0007669"/>
    <property type="project" value="InterPro"/>
</dbReference>
<evidence type="ECO:0000259" key="6">
    <source>
        <dbReference type="Pfam" id="PF13700"/>
    </source>
</evidence>
<evidence type="ECO:0000256" key="1">
    <source>
        <dbReference type="ARBA" id="ARBA00009402"/>
    </source>
</evidence>
<dbReference type="RefSeq" id="WP_097107653.1">
    <property type="nucleotide sequence ID" value="NZ_OCMU01000004.1"/>
</dbReference>